<dbReference type="InterPro" id="IPR001279">
    <property type="entry name" value="Metallo-B-lactamas"/>
</dbReference>
<accession>A0ABW1LEL6</accession>
<keyword evidence="3" id="KW-1185">Reference proteome</keyword>
<sequence length="257" mass="27842">MSRLALTWWGHASATVEIDGARVALDPLLSDQLFHLRRYTAHPTEEAADADVVAISHLHHDHLHLPSLRRFARDVPILVPRGGEALLRDLGTDRVLPVEPGDVHEVGGTTIRVLAATHDGGRGPHTKITGPPLGFRIDRADRSVWFPGDTEVREDMYDVGRVDLALVPIGGWGPTLEDGHMDPVAGAEAVRRVGADLAVPVHWGTFWPLGLRRLARANHDRLFVTPGDRFIEALGTAAPDVRAVLAAPGDRVVVGEG</sequence>
<protein>
    <submittedName>
        <fullName evidence="2">MBL fold metallo-hydrolase</fullName>
    </submittedName>
</protein>
<dbReference type="PANTHER" id="PTHR43546">
    <property type="entry name" value="UPF0173 METAL-DEPENDENT HYDROLASE MJ1163-RELATED"/>
    <property type="match status" value="1"/>
</dbReference>
<gene>
    <name evidence="2" type="ORF">ACFPYL_03570</name>
</gene>
<name>A0ABW1LEL6_9ACTN</name>
<dbReference type="InterPro" id="IPR050114">
    <property type="entry name" value="UPF0173_UPF0282_UlaG_hydrolase"/>
</dbReference>
<dbReference type="PANTHER" id="PTHR43546:SF3">
    <property type="entry name" value="UPF0173 METAL-DEPENDENT HYDROLASE MJ1163"/>
    <property type="match status" value="1"/>
</dbReference>
<dbReference type="SUPFAM" id="SSF56281">
    <property type="entry name" value="Metallo-hydrolase/oxidoreductase"/>
    <property type="match status" value="1"/>
</dbReference>
<proteinExistence type="predicted"/>
<dbReference type="RefSeq" id="WP_379150407.1">
    <property type="nucleotide sequence ID" value="NZ_JBHSRJ010000002.1"/>
</dbReference>
<evidence type="ECO:0000313" key="2">
    <source>
        <dbReference type="EMBL" id="MFC6042133.1"/>
    </source>
</evidence>
<dbReference type="InterPro" id="IPR036866">
    <property type="entry name" value="RibonucZ/Hydroxyglut_hydro"/>
</dbReference>
<dbReference type="Pfam" id="PF12706">
    <property type="entry name" value="Lactamase_B_2"/>
    <property type="match status" value="1"/>
</dbReference>
<dbReference type="Gene3D" id="3.60.15.10">
    <property type="entry name" value="Ribonuclease Z/Hydroxyacylglutathione hydrolase-like"/>
    <property type="match status" value="1"/>
</dbReference>
<organism evidence="2 3">
    <name type="scientific">Nocardioides hankookensis</name>
    <dbReference type="NCBI Taxonomy" id="443157"/>
    <lineage>
        <taxon>Bacteria</taxon>
        <taxon>Bacillati</taxon>
        <taxon>Actinomycetota</taxon>
        <taxon>Actinomycetes</taxon>
        <taxon>Propionibacteriales</taxon>
        <taxon>Nocardioidaceae</taxon>
        <taxon>Nocardioides</taxon>
    </lineage>
</organism>
<feature type="domain" description="Metallo-beta-lactamase" evidence="1">
    <location>
        <begin position="22"/>
        <end position="203"/>
    </location>
</feature>
<reference evidence="3" key="1">
    <citation type="journal article" date="2019" name="Int. J. Syst. Evol. Microbiol.">
        <title>The Global Catalogue of Microorganisms (GCM) 10K type strain sequencing project: providing services to taxonomists for standard genome sequencing and annotation.</title>
        <authorList>
            <consortium name="The Broad Institute Genomics Platform"/>
            <consortium name="The Broad Institute Genome Sequencing Center for Infectious Disease"/>
            <person name="Wu L."/>
            <person name="Ma J."/>
        </authorList>
    </citation>
    <scope>NUCLEOTIDE SEQUENCE [LARGE SCALE GENOMIC DNA]</scope>
    <source>
        <strain evidence="3">CCUG 54522</strain>
    </source>
</reference>
<dbReference type="EMBL" id="JBHSRJ010000002">
    <property type="protein sequence ID" value="MFC6042133.1"/>
    <property type="molecule type" value="Genomic_DNA"/>
</dbReference>
<dbReference type="Proteomes" id="UP001596135">
    <property type="component" value="Unassembled WGS sequence"/>
</dbReference>
<evidence type="ECO:0000259" key="1">
    <source>
        <dbReference type="Pfam" id="PF12706"/>
    </source>
</evidence>
<comment type="caution">
    <text evidence="2">The sequence shown here is derived from an EMBL/GenBank/DDBJ whole genome shotgun (WGS) entry which is preliminary data.</text>
</comment>
<evidence type="ECO:0000313" key="3">
    <source>
        <dbReference type="Proteomes" id="UP001596135"/>
    </source>
</evidence>